<sequence>MSETLRSTLTRQPESLAIGKDGSLYVSDAESYSAKRWRQGETAGTIVAGGRGSGSRLDQLHNPTFIWVDDNYSLYIKDKENNRIVEWGKDTTDGPVLTDANKHTIGKVFTGIAKDHLGQLYVSDWWNRRILHVGAEGDAREKVVINDNGKGRWLGYVNNLTDLFFDRQGNYRVQKFKIDLDQKL</sequence>
<dbReference type="EMBL" id="CAJNOJ010000229">
    <property type="protein sequence ID" value="CAF1315456.1"/>
    <property type="molecule type" value="Genomic_DNA"/>
</dbReference>
<protein>
    <submittedName>
        <fullName evidence="1">Uncharacterized protein</fullName>
    </submittedName>
</protein>
<gene>
    <name evidence="2" type="ORF">EDS130_LOCUS31379</name>
    <name evidence="1" type="ORF">XAT740_LOCUS15771</name>
</gene>
<evidence type="ECO:0000313" key="2">
    <source>
        <dbReference type="EMBL" id="CAF1315456.1"/>
    </source>
</evidence>
<proteinExistence type="predicted"/>
<dbReference type="Proteomes" id="UP000663828">
    <property type="component" value="Unassembled WGS sequence"/>
</dbReference>
<dbReference type="InterPro" id="IPR011042">
    <property type="entry name" value="6-blade_b-propeller_TolB-like"/>
</dbReference>
<dbReference type="EMBL" id="CAJNOR010000986">
    <property type="protein sequence ID" value="CAF1050997.1"/>
    <property type="molecule type" value="Genomic_DNA"/>
</dbReference>
<evidence type="ECO:0000313" key="3">
    <source>
        <dbReference type="Proteomes" id="UP000663828"/>
    </source>
</evidence>
<accession>A0A814KF74</accession>
<evidence type="ECO:0000313" key="1">
    <source>
        <dbReference type="EMBL" id="CAF1050997.1"/>
    </source>
</evidence>
<dbReference type="Gene3D" id="2.120.10.30">
    <property type="entry name" value="TolB, C-terminal domain"/>
    <property type="match status" value="1"/>
</dbReference>
<keyword evidence="3" id="KW-1185">Reference proteome</keyword>
<dbReference type="AlphaFoldDB" id="A0A814KF74"/>
<reference evidence="1" key="1">
    <citation type="submission" date="2021-02" db="EMBL/GenBank/DDBJ databases">
        <authorList>
            <person name="Nowell W R."/>
        </authorList>
    </citation>
    <scope>NUCLEOTIDE SEQUENCE</scope>
</reference>
<dbReference type="Proteomes" id="UP000663852">
    <property type="component" value="Unassembled WGS sequence"/>
</dbReference>
<organism evidence="1 3">
    <name type="scientific">Adineta ricciae</name>
    <name type="common">Rotifer</name>
    <dbReference type="NCBI Taxonomy" id="249248"/>
    <lineage>
        <taxon>Eukaryota</taxon>
        <taxon>Metazoa</taxon>
        <taxon>Spiralia</taxon>
        <taxon>Gnathifera</taxon>
        <taxon>Rotifera</taxon>
        <taxon>Eurotatoria</taxon>
        <taxon>Bdelloidea</taxon>
        <taxon>Adinetida</taxon>
        <taxon>Adinetidae</taxon>
        <taxon>Adineta</taxon>
    </lineage>
</organism>
<name>A0A814KF74_ADIRI</name>
<comment type="caution">
    <text evidence="1">The sequence shown here is derived from an EMBL/GenBank/DDBJ whole genome shotgun (WGS) entry which is preliminary data.</text>
</comment>
<dbReference type="SUPFAM" id="SSF101898">
    <property type="entry name" value="NHL repeat"/>
    <property type="match status" value="1"/>
</dbReference>